<feature type="non-terminal residue" evidence="2">
    <location>
        <position position="110"/>
    </location>
</feature>
<evidence type="ECO:0000256" key="1">
    <source>
        <dbReference type="SAM" id="MobiDB-lite"/>
    </source>
</evidence>
<keyword evidence="3" id="KW-1185">Reference proteome</keyword>
<evidence type="ECO:0000313" key="2">
    <source>
        <dbReference type="EMBL" id="KDR73147.1"/>
    </source>
</evidence>
<reference evidence="3" key="1">
    <citation type="journal article" date="2014" name="Proc. Natl. Acad. Sci. U.S.A.">
        <title>Extensive sampling of basidiomycete genomes demonstrates inadequacy of the white-rot/brown-rot paradigm for wood decay fungi.</title>
        <authorList>
            <person name="Riley R."/>
            <person name="Salamov A.A."/>
            <person name="Brown D.W."/>
            <person name="Nagy L.G."/>
            <person name="Floudas D."/>
            <person name="Held B.W."/>
            <person name="Levasseur A."/>
            <person name="Lombard V."/>
            <person name="Morin E."/>
            <person name="Otillar R."/>
            <person name="Lindquist E.A."/>
            <person name="Sun H."/>
            <person name="LaButti K.M."/>
            <person name="Schmutz J."/>
            <person name="Jabbour D."/>
            <person name="Luo H."/>
            <person name="Baker S.E."/>
            <person name="Pisabarro A.G."/>
            <person name="Walton J.D."/>
            <person name="Blanchette R.A."/>
            <person name="Henrissat B."/>
            <person name="Martin F."/>
            <person name="Cullen D."/>
            <person name="Hibbett D.S."/>
            <person name="Grigoriev I.V."/>
        </authorList>
    </citation>
    <scope>NUCLEOTIDE SEQUENCE [LARGE SCALE GENOMIC DNA]</scope>
    <source>
        <strain evidence="3">CBS 339.88</strain>
    </source>
</reference>
<sequence>MYITSKKRNYPSDRRSTRWQGVRTPHTSATKTLKPAKRPRDLHKEGHVLSITSERECHRVDMKNAAFVKMRDSVSFCKQILIEYVLRKPEKRVAWFIYFSTVVCAQFSHV</sequence>
<evidence type="ECO:0000313" key="3">
    <source>
        <dbReference type="Proteomes" id="UP000027222"/>
    </source>
</evidence>
<dbReference type="EMBL" id="KL142386">
    <property type="protein sequence ID" value="KDR73147.1"/>
    <property type="molecule type" value="Genomic_DNA"/>
</dbReference>
<organism evidence="2 3">
    <name type="scientific">Galerina marginata (strain CBS 339.88)</name>
    <dbReference type="NCBI Taxonomy" id="685588"/>
    <lineage>
        <taxon>Eukaryota</taxon>
        <taxon>Fungi</taxon>
        <taxon>Dikarya</taxon>
        <taxon>Basidiomycota</taxon>
        <taxon>Agaricomycotina</taxon>
        <taxon>Agaricomycetes</taxon>
        <taxon>Agaricomycetidae</taxon>
        <taxon>Agaricales</taxon>
        <taxon>Agaricineae</taxon>
        <taxon>Strophariaceae</taxon>
        <taxon>Galerina</taxon>
    </lineage>
</organism>
<feature type="region of interest" description="Disordered" evidence="1">
    <location>
        <begin position="1"/>
        <end position="40"/>
    </location>
</feature>
<gene>
    <name evidence="2" type="ORF">GALMADRAFT_722201</name>
</gene>
<dbReference type="Proteomes" id="UP000027222">
    <property type="component" value="Unassembled WGS sequence"/>
</dbReference>
<accession>A0A067SSW3</accession>
<proteinExistence type="predicted"/>
<name>A0A067SSW3_GALM3</name>
<protein>
    <submittedName>
        <fullName evidence="2">Uncharacterized protein</fullName>
    </submittedName>
</protein>
<dbReference type="HOGENOM" id="CLU_2222558_0_0_1"/>
<dbReference type="AlphaFoldDB" id="A0A067SSW3"/>
<dbReference type="OrthoDB" id="2686119at2759"/>